<dbReference type="EMBL" id="SHKX01000016">
    <property type="protein sequence ID" value="RZU36949.1"/>
    <property type="molecule type" value="Genomic_DNA"/>
</dbReference>
<comment type="catalytic activity">
    <reaction evidence="4">
        <text>N(6)-[(R)-lipoyl]-L-lysyl-[protein] + 3-methyl-2-oxobutanoate + H(+) = N(6)-[(R)-S(8)-2-methylpropanoyldihydrolipoyl]-L-lysyl-[protein] + CO2</text>
        <dbReference type="Rhea" id="RHEA:13457"/>
        <dbReference type="Rhea" id="RHEA-COMP:10474"/>
        <dbReference type="Rhea" id="RHEA-COMP:10497"/>
        <dbReference type="ChEBI" id="CHEBI:11851"/>
        <dbReference type="ChEBI" id="CHEBI:15378"/>
        <dbReference type="ChEBI" id="CHEBI:16526"/>
        <dbReference type="ChEBI" id="CHEBI:83099"/>
        <dbReference type="ChEBI" id="CHEBI:83142"/>
        <dbReference type="EC" id="1.2.4.4"/>
    </reaction>
</comment>
<dbReference type="Proteomes" id="UP000292423">
    <property type="component" value="Unassembled WGS sequence"/>
</dbReference>
<organism evidence="6 7">
    <name type="scientific">Fluviicoccus keumensis</name>
    <dbReference type="NCBI Taxonomy" id="1435465"/>
    <lineage>
        <taxon>Bacteria</taxon>
        <taxon>Pseudomonadati</taxon>
        <taxon>Pseudomonadota</taxon>
        <taxon>Gammaproteobacteria</taxon>
        <taxon>Moraxellales</taxon>
        <taxon>Moraxellaceae</taxon>
        <taxon>Fluviicoccus</taxon>
    </lineage>
</organism>
<name>A0A4Q7YKC5_9GAMM</name>
<keyword evidence="7" id="KW-1185">Reference proteome</keyword>
<dbReference type="SUPFAM" id="SSF52518">
    <property type="entry name" value="Thiamin diphosphate-binding fold (THDP-binding)"/>
    <property type="match status" value="1"/>
</dbReference>
<keyword evidence="3 4" id="KW-0786">Thiamine pyrophosphate</keyword>
<keyword evidence="6" id="KW-0670">Pyruvate</keyword>
<evidence type="ECO:0000313" key="7">
    <source>
        <dbReference type="Proteomes" id="UP000292423"/>
    </source>
</evidence>
<dbReference type="Gene3D" id="3.40.50.970">
    <property type="match status" value="1"/>
</dbReference>
<comment type="cofactor">
    <cofactor evidence="1 4">
        <name>thiamine diphosphate</name>
        <dbReference type="ChEBI" id="CHEBI:58937"/>
    </cofactor>
</comment>
<comment type="similarity">
    <text evidence="4">Belongs to the BCKDHA family.</text>
</comment>
<feature type="domain" description="Dehydrogenase E1 component" evidence="5">
    <location>
        <begin position="45"/>
        <end position="317"/>
    </location>
</feature>
<dbReference type="CDD" id="cd02000">
    <property type="entry name" value="TPP_E1_PDC_ADC_BCADC"/>
    <property type="match status" value="1"/>
</dbReference>
<dbReference type="PANTHER" id="PTHR43380:SF1">
    <property type="entry name" value="2-OXOISOVALERATE DEHYDROGENASE SUBUNIT ALPHA, MITOCHONDRIAL"/>
    <property type="match status" value="1"/>
</dbReference>
<evidence type="ECO:0000259" key="5">
    <source>
        <dbReference type="Pfam" id="PF00676"/>
    </source>
</evidence>
<dbReference type="PANTHER" id="PTHR43380">
    <property type="entry name" value="2-OXOISOVALERATE DEHYDROGENASE SUBUNIT ALPHA, MITOCHONDRIAL"/>
    <property type="match status" value="1"/>
</dbReference>
<dbReference type="InterPro" id="IPR001017">
    <property type="entry name" value="DH_E1"/>
</dbReference>
<dbReference type="GO" id="GO:0009083">
    <property type="term" value="P:branched-chain amino acid catabolic process"/>
    <property type="evidence" value="ECO:0007669"/>
    <property type="project" value="TreeGrafter"/>
</dbReference>
<comment type="caution">
    <text evidence="6">The sequence shown here is derived from an EMBL/GenBank/DDBJ whole genome shotgun (WGS) entry which is preliminary data.</text>
</comment>
<evidence type="ECO:0000256" key="3">
    <source>
        <dbReference type="ARBA" id="ARBA00023052"/>
    </source>
</evidence>
<dbReference type="InterPro" id="IPR050771">
    <property type="entry name" value="Alpha-ketoacid_DH_E1_comp"/>
</dbReference>
<comment type="function">
    <text evidence="4">The branched-chain alpha-keto dehydrogenase complex catalyzes the overall conversion of alpha-keto acids to acyl-CoA and CO(2). It contains multiple copies of three enzymatic components: branched-chain alpha-keto acid decarboxylase (E1), lipoamide acyltransferase (E2) and lipoamide dehydrogenase (E3).</text>
</comment>
<evidence type="ECO:0000256" key="2">
    <source>
        <dbReference type="ARBA" id="ARBA00023002"/>
    </source>
</evidence>
<dbReference type="EC" id="1.2.4.4" evidence="4"/>
<evidence type="ECO:0000256" key="4">
    <source>
        <dbReference type="RuleBase" id="RU365014"/>
    </source>
</evidence>
<protein>
    <recommendedName>
        <fullName evidence="4">2-oxoisovalerate dehydrogenase subunit alpha</fullName>
        <ecNumber evidence="4">1.2.4.4</ecNumber>
    </recommendedName>
    <alternativeName>
        <fullName evidence="4">Branched-chain alpha-keto acid dehydrogenase E1 component alpha chain</fullName>
    </alternativeName>
</protein>
<gene>
    <name evidence="6" type="ORF">EV700_3162</name>
</gene>
<proteinExistence type="inferred from homology"/>
<accession>A0A4Q7YKC5</accession>
<dbReference type="RefSeq" id="WP_130415579.1">
    <property type="nucleotide sequence ID" value="NZ_SHKX01000016.1"/>
</dbReference>
<keyword evidence="2 4" id="KW-0560">Oxidoreductase</keyword>
<reference evidence="6 7" key="1">
    <citation type="submission" date="2019-02" db="EMBL/GenBank/DDBJ databases">
        <title>Genomic Encyclopedia of Type Strains, Phase IV (KMG-IV): sequencing the most valuable type-strain genomes for metagenomic binning, comparative biology and taxonomic classification.</title>
        <authorList>
            <person name="Goeker M."/>
        </authorList>
    </citation>
    <scope>NUCLEOTIDE SEQUENCE [LARGE SCALE GENOMIC DNA]</scope>
    <source>
        <strain evidence="6 7">DSM 105135</strain>
    </source>
</reference>
<dbReference type="GO" id="GO:0003863">
    <property type="term" value="F:branched-chain 2-oxo acid dehydrogenase activity"/>
    <property type="evidence" value="ECO:0007669"/>
    <property type="project" value="UniProtKB-EC"/>
</dbReference>
<sequence>MTLIRDYPIEFPLHRFLGEDGVFLHSPPESCSTPAQWLDVFSHLTRTRLFDQRAVALQRTGQLGTYASCLGQEAVSTAIGYRLAPEDVFVPYYRDQAAQLLRGVRMRSILQFWGGDEWGAHDGPAHDLTWCIPIATQLTHAAGAAAALKLRQEHRAVLVTCGDGASSRGDFYEALNLAGVWHLPLVVVINNNQWAISVPLSRQTASPTLAHKALACGLPGIRVDGNDFFAMSAVLDEALNRARSGKGPTVIEAVTYRLCDHTTADDMSRYAEAADREAAAKREPLLRFRRLLERETGWNDARQSALEQQLQEEIRVEVDAYLGGPPARPADMFDYLYADPPEELTAQKLAWLARGAQP</sequence>
<dbReference type="Pfam" id="PF00676">
    <property type="entry name" value="E1_dh"/>
    <property type="match status" value="1"/>
</dbReference>
<dbReference type="OrthoDB" id="9766715at2"/>
<dbReference type="AlphaFoldDB" id="A0A4Q7YKC5"/>
<evidence type="ECO:0000313" key="6">
    <source>
        <dbReference type="EMBL" id="RZU36949.1"/>
    </source>
</evidence>
<evidence type="ECO:0000256" key="1">
    <source>
        <dbReference type="ARBA" id="ARBA00001964"/>
    </source>
</evidence>
<dbReference type="InterPro" id="IPR029061">
    <property type="entry name" value="THDP-binding"/>
</dbReference>